<evidence type="ECO:0000256" key="1">
    <source>
        <dbReference type="ARBA" id="ARBA00004167"/>
    </source>
</evidence>
<evidence type="ECO:0000256" key="2">
    <source>
        <dbReference type="ARBA" id="ARBA00022481"/>
    </source>
</evidence>
<dbReference type="SUPFAM" id="SSF54523">
    <property type="entry name" value="Pili subunits"/>
    <property type="match status" value="1"/>
</dbReference>
<evidence type="ECO:0000256" key="6">
    <source>
        <dbReference type="SAM" id="Phobius"/>
    </source>
</evidence>
<evidence type="ECO:0000256" key="4">
    <source>
        <dbReference type="ARBA" id="ARBA00022989"/>
    </source>
</evidence>
<feature type="transmembrane region" description="Helical" evidence="6">
    <location>
        <begin position="12"/>
        <end position="37"/>
    </location>
</feature>
<evidence type="ECO:0000256" key="3">
    <source>
        <dbReference type="ARBA" id="ARBA00022692"/>
    </source>
</evidence>
<evidence type="ECO:0000313" key="8">
    <source>
        <dbReference type="EMBL" id="PIZ94858.1"/>
    </source>
</evidence>
<keyword evidence="4 6" id="KW-1133">Transmembrane helix</keyword>
<gene>
    <name evidence="8" type="ORF">COX81_02380</name>
</gene>
<dbReference type="InterPro" id="IPR012902">
    <property type="entry name" value="N_methyl_site"/>
</dbReference>
<dbReference type="InterPro" id="IPR013545">
    <property type="entry name" value="T2SS_protein-GspG_C"/>
</dbReference>
<dbReference type="NCBIfam" id="TIGR02532">
    <property type="entry name" value="IV_pilin_GFxxxE"/>
    <property type="match status" value="1"/>
</dbReference>
<dbReference type="Pfam" id="PF08334">
    <property type="entry name" value="T2SSG"/>
    <property type="match status" value="1"/>
</dbReference>
<dbReference type="Pfam" id="PF07963">
    <property type="entry name" value="N_methyl"/>
    <property type="match status" value="1"/>
</dbReference>
<dbReference type="PANTHER" id="PTHR30093:SF44">
    <property type="entry name" value="TYPE II SECRETION SYSTEM CORE PROTEIN G"/>
    <property type="match status" value="1"/>
</dbReference>
<evidence type="ECO:0000313" key="9">
    <source>
        <dbReference type="Proteomes" id="UP000228568"/>
    </source>
</evidence>
<sequence>MNKKSISANRRGFTLIELLVVVAIIGLLSTLAVVALGSAREKARDSKRLSDVKQVQTALELYYTDNNLYPAPASAITLGSTNYACLNSGSGFTTAGCSDAYMGQVPADPLSAQSYTYTSADGSTYEITLTLEGAMGGFGGGAATATPSGITGQAL</sequence>
<dbReference type="GO" id="GO:0015627">
    <property type="term" value="C:type II protein secretion system complex"/>
    <property type="evidence" value="ECO:0007669"/>
    <property type="project" value="InterPro"/>
</dbReference>
<evidence type="ECO:0000259" key="7">
    <source>
        <dbReference type="Pfam" id="PF08334"/>
    </source>
</evidence>
<dbReference type="GO" id="GO:0016020">
    <property type="term" value="C:membrane"/>
    <property type="evidence" value="ECO:0007669"/>
    <property type="project" value="UniProtKB-SubCell"/>
</dbReference>
<comment type="caution">
    <text evidence="8">The sequence shown here is derived from an EMBL/GenBank/DDBJ whole genome shotgun (WGS) entry which is preliminary data.</text>
</comment>
<name>A0A2M7V7W8_9BACT</name>
<accession>A0A2M7V7W8</accession>
<keyword evidence="5 6" id="KW-0472">Membrane</keyword>
<dbReference type="PROSITE" id="PS00409">
    <property type="entry name" value="PROKAR_NTER_METHYL"/>
    <property type="match status" value="1"/>
</dbReference>
<protein>
    <recommendedName>
        <fullName evidence="7">Type II secretion system protein GspG C-terminal domain-containing protein</fullName>
    </recommendedName>
</protein>
<reference evidence="9" key="1">
    <citation type="submission" date="2017-09" db="EMBL/GenBank/DDBJ databases">
        <title>Depth-based differentiation of microbial function through sediment-hosted aquifers and enrichment of novel symbionts in the deep terrestrial subsurface.</title>
        <authorList>
            <person name="Probst A.J."/>
            <person name="Ladd B."/>
            <person name="Jarett J.K."/>
            <person name="Geller-Mcgrath D.E."/>
            <person name="Sieber C.M.K."/>
            <person name="Emerson J.B."/>
            <person name="Anantharaman K."/>
            <person name="Thomas B.C."/>
            <person name="Malmstrom R."/>
            <person name="Stieglmeier M."/>
            <person name="Klingl A."/>
            <person name="Woyke T."/>
            <person name="Ryan C.M."/>
            <person name="Banfield J.F."/>
        </authorList>
    </citation>
    <scope>NUCLEOTIDE SEQUENCE [LARGE SCALE GENOMIC DNA]</scope>
</reference>
<comment type="subcellular location">
    <subcellularLocation>
        <location evidence="1">Membrane</location>
        <topology evidence="1">Single-pass membrane protein</topology>
    </subcellularLocation>
</comment>
<dbReference type="Proteomes" id="UP000228568">
    <property type="component" value="Unassembled WGS sequence"/>
</dbReference>
<dbReference type="AlphaFoldDB" id="A0A2M7V7W8"/>
<dbReference type="EMBL" id="PFPK01000027">
    <property type="protein sequence ID" value="PIZ94858.1"/>
    <property type="molecule type" value="Genomic_DNA"/>
</dbReference>
<keyword evidence="3 6" id="KW-0812">Transmembrane</keyword>
<dbReference type="PANTHER" id="PTHR30093">
    <property type="entry name" value="GENERAL SECRETION PATHWAY PROTEIN G"/>
    <property type="match status" value="1"/>
</dbReference>
<keyword evidence="2" id="KW-0488">Methylation</keyword>
<dbReference type="InterPro" id="IPR045584">
    <property type="entry name" value="Pilin-like"/>
</dbReference>
<dbReference type="InterPro" id="IPR000983">
    <property type="entry name" value="Bac_GSPG_pilin"/>
</dbReference>
<dbReference type="PRINTS" id="PR00813">
    <property type="entry name" value="BCTERIALGSPG"/>
</dbReference>
<dbReference type="Gene3D" id="3.30.700.10">
    <property type="entry name" value="Glycoprotein, Type 4 Pilin"/>
    <property type="match status" value="1"/>
</dbReference>
<proteinExistence type="predicted"/>
<dbReference type="GO" id="GO:0015628">
    <property type="term" value="P:protein secretion by the type II secretion system"/>
    <property type="evidence" value="ECO:0007669"/>
    <property type="project" value="InterPro"/>
</dbReference>
<evidence type="ECO:0000256" key="5">
    <source>
        <dbReference type="ARBA" id="ARBA00023136"/>
    </source>
</evidence>
<feature type="domain" description="Type II secretion system protein GspG C-terminal" evidence="7">
    <location>
        <begin position="39"/>
        <end position="141"/>
    </location>
</feature>
<organism evidence="8 9">
    <name type="scientific">Candidatus Magasanikbacteria bacterium CG_4_10_14_0_2_um_filter_37_12</name>
    <dbReference type="NCBI Taxonomy" id="1974637"/>
    <lineage>
        <taxon>Bacteria</taxon>
        <taxon>Candidatus Magasanikiibacteriota</taxon>
    </lineage>
</organism>